<evidence type="ECO:0000256" key="4">
    <source>
        <dbReference type="ARBA" id="ARBA00022490"/>
    </source>
</evidence>
<evidence type="ECO:0000256" key="1">
    <source>
        <dbReference type="ARBA" id="ARBA00004300"/>
    </source>
</evidence>
<dbReference type="OrthoDB" id="283815at2759"/>
<evidence type="ECO:0000256" key="9">
    <source>
        <dbReference type="ARBA" id="ARBA00023054"/>
    </source>
</evidence>
<dbReference type="EMBL" id="CAIX01000003">
    <property type="protein sequence ID" value="CCI39682.1"/>
    <property type="molecule type" value="Genomic_DNA"/>
</dbReference>
<keyword evidence="15" id="KW-1185">Reference proteome</keyword>
<reference evidence="14 15" key="1">
    <citation type="submission" date="2012-05" db="EMBL/GenBank/DDBJ databases">
        <title>Recombination and specialization in a pathogen metapopulation.</title>
        <authorList>
            <person name="Gardiner A."/>
            <person name="Kemen E."/>
            <person name="Schultz-Larsen T."/>
            <person name="MacLean D."/>
            <person name="Van Oosterhout C."/>
            <person name="Jones J.D.G."/>
        </authorList>
    </citation>
    <scope>NUCLEOTIDE SEQUENCE [LARGE SCALE GENOMIC DNA]</scope>
    <source>
        <strain evidence="14 15">Ac Nc2</strain>
    </source>
</reference>
<sequence length="415" mass="47839">MYQNRSSRSFACATCTSILSTVFDDTIGKYYFLCPHCRWDSASTVNLMEDDPDLLLMSAIARERETPQEDIFHALLSFHQKNTEKTTDSDTDRHIATSEKRTTAMLSLQRDQEKIQRRREKSYERGVWKMETMLESLEERKTWLENAWKEIEWTELRQQLSSYASNESTAGLDDRNINLIQDLAKVSDMSALSNLKQRFLAPLEQHRNVANLYPFRPCLRTKKTWRCAESMKKGSAGILVKPHISPLSGDSSLPVPGTWFKKATLAVHYIPMITFVQLPRKRSSECESYRYFTILLIENPMDEWIQLVLQHRSENGGNAEVILDDTPMYIGPYEDPTIADAFSNENTITTGQAQNPMIVSSGRNLVQVQLEITSQDKASLMFGFWVEIVKWDPALREQIEESRQRFPVELKATVD</sequence>
<gene>
    <name evidence="14" type="ORF">BN9_004650</name>
</gene>
<dbReference type="InParanoid" id="A0A024FZ35"/>
<comment type="caution">
    <text evidence="14">The sequence shown here is derived from an EMBL/GenBank/DDBJ whole genome shotgun (WGS) entry which is preliminary data.</text>
</comment>
<evidence type="ECO:0000256" key="3">
    <source>
        <dbReference type="ARBA" id="ARBA00004657"/>
    </source>
</evidence>
<dbReference type="InterPro" id="IPR008603">
    <property type="entry name" value="DCTN4"/>
</dbReference>
<dbReference type="AlphaFoldDB" id="A0A024FZ35"/>
<keyword evidence="5" id="KW-1017">Isopeptide bond</keyword>
<evidence type="ECO:0000256" key="11">
    <source>
        <dbReference type="ARBA" id="ARBA00034776"/>
    </source>
</evidence>
<dbReference type="GO" id="GO:0005813">
    <property type="term" value="C:centrosome"/>
    <property type="evidence" value="ECO:0007669"/>
    <property type="project" value="UniProtKB-SubCell"/>
</dbReference>
<keyword evidence="9" id="KW-0175">Coiled coil</keyword>
<protein>
    <recommendedName>
        <fullName evidence="12">Dynactin subunit 4</fullName>
    </recommendedName>
</protein>
<evidence type="ECO:0000256" key="6">
    <source>
        <dbReference type="ARBA" id="ARBA00022553"/>
    </source>
</evidence>
<organism evidence="14 15">
    <name type="scientific">Albugo candida</name>
    <dbReference type="NCBI Taxonomy" id="65357"/>
    <lineage>
        <taxon>Eukaryota</taxon>
        <taxon>Sar</taxon>
        <taxon>Stramenopiles</taxon>
        <taxon>Oomycota</taxon>
        <taxon>Peronosporomycetes</taxon>
        <taxon>Albuginales</taxon>
        <taxon>Albuginaceae</taxon>
        <taxon>Albugo</taxon>
    </lineage>
</organism>
<accession>A0A024FZ35</accession>
<proteinExistence type="inferred from homology"/>
<comment type="subcellular location">
    <subcellularLocation>
        <location evidence="1">Cytoplasm</location>
        <location evidence="1">Cytoskeleton</location>
        <location evidence="1">Microtubule organizing center</location>
        <location evidence="1">Centrosome</location>
    </subcellularLocation>
    <subcellularLocation>
        <location evidence="2">Cytoplasm</location>
        <location evidence="2">Cytoskeleton</location>
        <location evidence="2">Stress fiber</location>
    </subcellularLocation>
    <subcellularLocation>
        <location evidence="3">Cytoplasm</location>
        <location evidence="3">Myofibril</location>
    </subcellularLocation>
</comment>
<evidence type="ECO:0000256" key="5">
    <source>
        <dbReference type="ARBA" id="ARBA00022499"/>
    </source>
</evidence>
<evidence type="ECO:0000256" key="2">
    <source>
        <dbReference type="ARBA" id="ARBA00004529"/>
    </source>
</evidence>
<evidence type="ECO:0000256" key="10">
    <source>
        <dbReference type="ARBA" id="ARBA00023212"/>
    </source>
</evidence>
<dbReference type="GO" id="GO:0001725">
    <property type="term" value="C:stress fiber"/>
    <property type="evidence" value="ECO:0007669"/>
    <property type="project" value="UniProtKB-SubCell"/>
</dbReference>
<dbReference type="PANTHER" id="PTHR13034:SF2">
    <property type="entry name" value="DYNACTIN SUBUNIT 4"/>
    <property type="match status" value="1"/>
</dbReference>
<evidence type="ECO:0000256" key="13">
    <source>
        <dbReference type="ARBA" id="ARBA00093507"/>
    </source>
</evidence>
<comment type="subunit">
    <text evidence="13">Subunit of dynactin, a multiprotein complex part of a tripartite complex with dynein and a adapter, such as BICDL1, BICD2 or HOOK3. The dynactin complex is built around ACTR1A/ACTB filament and consists of an actin-related filament composed of a shoulder domain, a pointed end and a barbed end. Its length is defined by its flexible shoulder domain. The soulder is composed of 2 DCTN1 subunits, 4 DCTN2 and 2 DCTN3. The 4 DCNT2 (via N-terminus) bind the ACTR1A filament and act as molecular rulers to determine the length. The pointed end is important for binding dynein-dynactin cargo adapters. Consists of 4 subunits: ACTR10, DCNT4, DCTN5 and DCTN6. The barbed end is composed of a CAPZA1:CAPZB heterodimers, which binds ACTR1A/ACTB filament and dynactin and stabilizes dynactin. Interacts with ATP7B, but not ATP7A, in a copper-dependent manner. Interacts with ANK2; this interaction is required for localization at costameres. Interacts with N4BP2L1.</text>
</comment>
<evidence type="ECO:0000256" key="12">
    <source>
        <dbReference type="ARBA" id="ARBA00034864"/>
    </source>
</evidence>
<dbReference type="PANTHER" id="PTHR13034">
    <property type="entry name" value="DYNACTIN P62 SUBUNIT"/>
    <property type="match status" value="1"/>
</dbReference>
<keyword evidence="7" id="KW-0832">Ubl conjugation</keyword>
<keyword evidence="4" id="KW-0963">Cytoplasm</keyword>
<name>A0A024FZ35_9STRA</name>
<evidence type="ECO:0000256" key="7">
    <source>
        <dbReference type="ARBA" id="ARBA00022843"/>
    </source>
</evidence>
<evidence type="ECO:0000256" key="8">
    <source>
        <dbReference type="ARBA" id="ARBA00022990"/>
    </source>
</evidence>
<evidence type="ECO:0000313" key="14">
    <source>
        <dbReference type="EMBL" id="CCI39682.1"/>
    </source>
</evidence>
<comment type="similarity">
    <text evidence="11">Belongs to the dynactin subunit 4 family.</text>
</comment>
<dbReference type="STRING" id="65357.A0A024FZ35"/>
<keyword evidence="10" id="KW-0206">Cytoskeleton</keyword>
<keyword evidence="6" id="KW-0597">Phosphoprotein</keyword>
<evidence type="ECO:0000313" key="15">
    <source>
        <dbReference type="Proteomes" id="UP000053237"/>
    </source>
</evidence>
<dbReference type="Proteomes" id="UP000053237">
    <property type="component" value="Unassembled WGS sequence"/>
</dbReference>
<dbReference type="GO" id="GO:0005869">
    <property type="term" value="C:dynactin complex"/>
    <property type="evidence" value="ECO:0007669"/>
    <property type="project" value="InterPro"/>
</dbReference>
<keyword evidence="8" id="KW-0007">Acetylation</keyword>